<dbReference type="EC" id="3.4.16.-" evidence="2"/>
<comment type="similarity">
    <text evidence="1 2">Belongs to the peptidase S10 family.</text>
</comment>
<accession>A0A061SJ57</accession>
<dbReference type="InterPro" id="IPR029058">
    <property type="entry name" value="AB_hydrolase_fold"/>
</dbReference>
<evidence type="ECO:0000256" key="1">
    <source>
        <dbReference type="ARBA" id="ARBA00009431"/>
    </source>
</evidence>
<keyword evidence="2" id="KW-0378">Hydrolase</keyword>
<evidence type="ECO:0000256" key="3">
    <source>
        <dbReference type="SAM" id="MobiDB-lite"/>
    </source>
</evidence>
<dbReference type="PANTHER" id="PTHR11802:SF201">
    <property type="entry name" value="CARBOXYPEPTIDASE"/>
    <property type="match status" value="1"/>
</dbReference>
<dbReference type="PANTHER" id="PTHR11802">
    <property type="entry name" value="SERINE PROTEASE FAMILY S10 SERINE CARBOXYPEPTIDASE"/>
    <property type="match status" value="1"/>
</dbReference>
<name>A0A061SJ57_9CHLO</name>
<keyword evidence="2" id="KW-0121">Carboxypeptidase</keyword>
<reference evidence="4" key="1">
    <citation type="submission" date="2014-05" db="EMBL/GenBank/DDBJ databases">
        <title>The transcriptome of the halophilic microalga Tetraselmis sp. GSL018 isolated from the Great Salt Lake, Utah.</title>
        <authorList>
            <person name="Jinkerson R.E."/>
            <person name="D'Adamo S."/>
            <person name="Posewitz M.C."/>
        </authorList>
    </citation>
    <scope>NUCLEOTIDE SEQUENCE</scope>
    <source>
        <strain evidence="4">GSL018</strain>
    </source>
</reference>
<dbReference type="InterPro" id="IPR033124">
    <property type="entry name" value="Ser_caboxypep_his_AS"/>
</dbReference>
<dbReference type="SUPFAM" id="SSF53474">
    <property type="entry name" value="alpha/beta-Hydrolases"/>
    <property type="match status" value="1"/>
</dbReference>
<protein>
    <recommendedName>
        <fullName evidence="2">Carboxypeptidase</fullName>
        <ecNumber evidence="2">3.4.16.-</ecNumber>
    </recommendedName>
</protein>
<organism evidence="4">
    <name type="scientific">Tetraselmis sp. GSL018</name>
    <dbReference type="NCBI Taxonomy" id="582737"/>
    <lineage>
        <taxon>Eukaryota</taxon>
        <taxon>Viridiplantae</taxon>
        <taxon>Chlorophyta</taxon>
        <taxon>core chlorophytes</taxon>
        <taxon>Chlorodendrophyceae</taxon>
        <taxon>Chlorodendrales</taxon>
        <taxon>Chlorodendraceae</taxon>
        <taxon>Tetraselmis</taxon>
    </lineage>
</organism>
<dbReference type="InterPro" id="IPR018202">
    <property type="entry name" value="Ser_caboxypep_ser_AS"/>
</dbReference>
<dbReference type="GO" id="GO:0004185">
    <property type="term" value="F:serine-type carboxypeptidase activity"/>
    <property type="evidence" value="ECO:0007669"/>
    <property type="project" value="UniProtKB-UniRule"/>
</dbReference>
<proteinExistence type="inferred from homology"/>
<dbReference type="EMBL" id="GBEZ01000558">
    <property type="protein sequence ID" value="JAC84338.1"/>
    <property type="molecule type" value="Transcribed_RNA"/>
</dbReference>
<feature type="region of interest" description="Disordered" evidence="3">
    <location>
        <begin position="359"/>
        <end position="381"/>
    </location>
</feature>
<dbReference type="PROSITE" id="PS00131">
    <property type="entry name" value="CARBOXYPEPT_SER_SER"/>
    <property type="match status" value="1"/>
</dbReference>
<keyword evidence="2" id="KW-0645">Protease</keyword>
<dbReference type="Gene3D" id="3.40.50.1820">
    <property type="entry name" value="alpha/beta hydrolase"/>
    <property type="match status" value="1"/>
</dbReference>
<evidence type="ECO:0000313" key="4">
    <source>
        <dbReference type="EMBL" id="JAC84338.1"/>
    </source>
</evidence>
<dbReference type="GO" id="GO:0006508">
    <property type="term" value="P:proteolysis"/>
    <property type="evidence" value="ECO:0007669"/>
    <property type="project" value="UniProtKB-KW"/>
</dbReference>
<dbReference type="PROSITE" id="PS00560">
    <property type="entry name" value="CARBOXYPEPT_SER_HIS"/>
    <property type="match status" value="1"/>
</dbReference>
<dbReference type="InterPro" id="IPR001563">
    <property type="entry name" value="Peptidase_S10"/>
</dbReference>
<sequence length="381" mass="42494">MIWGESYAGVYVPTLAEIIVDVGLPLNFLGFAVGDPCTAERYQHLDGQLHFNLRFAKKYGFISGSAYTFLSENCLETEDGGSRLVPSYSKPGCRKAWRLYYLATSSNDGYGPFSQLPEGGFLDPYTGYGPHAQPYDVMLAEYLNWDPVKRALHVTAAEADTSQTLRWETKLKYTKQYLACFYEEETSHTEKPRYPYSMLSIYRKLAGRVRSIVVFNGDTDPDVQFRGTEAAVQAIGLPVAEGGSWRPWFFQQSATPAQVILDKPPYWGMSLSRRPLPGAQLAGYVTDYENNVSFVTVHGSGHLVPMFQPEAALHLFQRVLLGQELSPRLNMSSVDSLPDGDFFGSGYMARWVRLAQSDRYAGQQRGRPGPRGRRPGAVASA</sequence>
<gene>
    <name evidence="4" type="ORF">TSPGSL018_1236</name>
</gene>
<evidence type="ECO:0000256" key="2">
    <source>
        <dbReference type="RuleBase" id="RU361156"/>
    </source>
</evidence>
<dbReference type="AlphaFoldDB" id="A0A061SJ57"/>
<feature type="non-terminal residue" evidence="4">
    <location>
        <position position="381"/>
    </location>
</feature>
<dbReference type="Pfam" id="PF00450">
    <property type="entry name" value="Peptidase_S10"/>
    <property type="match status" value="1"/>
</dbReference>